<evidence type="ECO:0000259" key="2">
    <source>
        <dbReference type="SMART" id="SM00244"/>
    </source>
</evidence>
<evidence type="ECO:0000313" key="4">
    <source>
        <dbReference type="Proteomes" id="UP000215559"/>
    </source>
</evidence>
<feature type="domain" description="Band 7" evidence="2">
    <location>
        <begin position="47"/>
        <end position="221"/>
    </location>
</feature>
<dbReference type="PANTHER" id="PTHR23222:SF0">
    <property type="entry name" value="PROHIBITIN 1"/>
    <property type="match status" value="1"/>
</dbReference>
<keyword evidence="1" id="KW-1133">Transmembrane helix</keyword>
<dbReference type="EMBL" id="NOZP01000053">
    <property type="protein sequence ID" value="OYD16402.1"/>
    <property type="molecule type" value="Genomic_DNA"/>
</dbReference>
<feature type="transmembrane region" description="Helical" evidence="1">
    <location>
        <begin position="6"/>
        <end position="22"/>
    </location>
</feature>
<keyword evidence="1" id="KW-0472">Membrane</keyword>
<dbReference type="GO" id="GO:0016020">
    <property type="term" value="C:membrane"/>
    <property type="evidence" value="ECO:0007669"/>
    <property type="project" value="InterPro"/>
</dbReference>
<keyword evidence="1" id="KW-0812">Transmembrane</keyword>
<dbReference type="InterPro" id="IPR001107">
    <property type="entry name" value="Band_7"/>
</dbReference>
<protein>
    <recommendedName>
        <fullName evidence="2">Band 7 domain-containing protein</fullName>
    </recommendedName>
</protein>
<accession>A0A235BVY8</accession>
<gene>
    <name evidence="3" type="ORF">CH330_03015</name>
</gene>
<proteinExistence type="predicted"/>
<dbReference type="InterPro" id="IPR036013">
    <property type="entry name" value="Band_7/SPFH_dom_sf"/>
</dbReference>
<dbReference type="PANTHER" id="PTHR23222">
    <property type="entry name" value="PROHIBITIN"/>
    <property type="match status" value="1"/>
</dbReference>
<name>A0A235BVY8_UNCW3</name>
<dbReference type="Pfam" id="PF01145">
    <property type="entry name" value="Band_7"/>
    <property type="match status" value="1"/>
</dbReference>
<feature type="transmembrane region" description="Helical" evidence="1">
    <location>
        <begin position="34"/>
        <end position="52"/>
    </location>
</feature>
<evidence type="ECO:0000313" key="3">
    <source>
        <dbReference type="EMBL" id="OYD16402.1"/>
    </source>
</evidence>
<organism evidence="3 4">
    <name type="scientific">candidate division WOR-3 bacterium JGI_Cruoil_03_51_56</name>
    <dbReference type="NCBI Taxonomy" id="1973747"/>
    <lineage>
        <taxon>Bacteria</taxon>
        <taxon>Bacteria division WOR-3</taxon>
    </lineage>
</organism>
<dbReference type="Gene3D" id="3.30.479.30">
    <property type="entry name" value="Band 7 domain"/>
    <property type="match status" value="1"/>
</dbReference>
<reference evidence="3 4" key="1">
    <citation type="submission" date="2017-07" db="EMBL/GenBank/DDBJ databases">
        <title>Recovery of genomes from metagenomes via a dereplication, aggregation, and scoring strategy.</title>
        <authorList>
            <person name="Sieber C.M."/>
            <person name="Probst A.J."/>
            <person name="Sharrar A."/>
            <person name="Thomas B.C."/>
            <person name="Hess M."/>
            <person name="Tringe S.G."/>
            <person name="Banfield J.F."/>
        </authorList>
    </citation>
    <scope>NUCLEOTIDE SEQUENCE [LARGE SCALE GENOMIC DNA]</scope>
    <source>
        <strain evidence="3">JGI_Cruoil_03_51_56</strain>
    </source>
</reference>
<comment type="caution">
    <text evidence="3">The sequence shown here is derived from an EMBL/GenBank/DDBJ whole genome shotgun (WGS) entry which is preliminary data.</text>
</comment>
<dbReference type="InterPro" id="IPR000163">
    <property type="entry name" value="Prohibitin"/>
</dbReference>
<dbReference type="AlphaFoldDB" id="A0A235BVY8"/>
<dbReference type="SMART" id="SM00244">
    <property type="entry name" value="PHB"/>
    <property type="match status" value="1"/>
</dbReference>
<dbReference type="Proteomes" id="UP000215559">
    <property type="component" value="Unassembled WGS sequence"/>
</dbReference>
<dbReference type="SUPFAM" id="SSF117892">
    <property type="entry name" value="Band 7/SPFH domain"/>
    <property type="match status" value="1"/>
</dbReference>
<evidence type="ECO:0000256" key="1">
    <source>
        <dbReference type="SAM" id="Phobius"/>
    </source>
</evidence>
<sequence length="303" mass="33396">MFGVIVVLAIIAIIAYIAIKQSGKARLYAKRAGIIAIIVIGILLAISFFRIVPPGHAGVPVLLGKVQNQLSSGLNIVWPIVKVVLMDVRTNAYTMSSIREEGQVSGDDAIDALASDGLTVSLDVTVWYRLDEKRASWVYQKIGPDYVYKIVRPSIRTTLRDGAARFTASELYSSSGRTAYTAIVDSLLDAAFEGKGVVRERVLLRRVKLPDVVMNAIESKLAEQQKAEKMEFTLAKERKEAERKIIEAGGIASANRTIASSLTSNYLTWFYVKALRNVADSQNSTFVIMPFDQKLTPLLNVNR</sequence>
<dbReference type="CDD" id="cd03401">
    <property type="entry name" value="SPFH_prohibitin"/>
    <property type="match status" value="1"/>
</dbReference>
<dbReference type="PRINTS" id="PR00679">
    <property type="entry name" value="PROHIBITIN"/>
</dbReference>